<dbReference type="HAMAP" id="MF_01396">
    <property type="entry name" value="ATP_synth_c_bact"/>
    <property type="match status" value="1"/>
</dbReference>
<dbReference type="InterPro" id="IPR038662">
    <property type="entry name" value="ATP_synth_F0_csu_sf"/>
</dbReference>
<keyword evidence="6 14" id="KW-0812">Transmembrane</keyword>
<comment type="caution">
    <text evidence="16">The sequence shown here is derived from an EMBL/GenBank/DDBJ whole genome shotgun (WGS) entry which is preliminary data.</text>
</comment>
<proteinExistence type="inferred from homology"/>
<evidence type="ECO:0000256" key="7">
    <source>
        <dbReference type="ARBA" id="ARBA00022781"/>
    </source>
</evidence>
<reference evidence="16" key="1">
    <citation type="journal article" date="2024" name="Gigascience">
        <title>Chromosome-level genome of the poultry shaft louse Menopon gallinae provides insight into the host-switching and adaptive evolution of parasitic lice.</title>
        <authorList>
            <person name="Xu Y."/>
            <person name="Ma L."/>
            <person name="Liu S."/>
            <person name="Liang Y."/>
            <person name="Liu Q."/>
            <person name="He Z."/>
            <person name="Tian L."/>
            <person name="Duan Y."/>
            <person name="Cai W."/>
            <person name="Li H."/>
            <person name="Song F."/>
        </authorList>
    </citation>
    <scope>NUCLEOTIDE SEQUENCE</scope>
    <source>
        <strain evidence="16">Cailab_2023a</strain>
    </source>
</reference>
<dbReference type="InterPro" id="IPR020537">
    <property type="entry name" value="ATP_synth_F0_csu_DDCD_BS"/>
</dbReference>
<evidence type="ECO:0000256" key="2">
    <source>
        <dbReference type="ARBA" id="ARBA00004173"/>
    </source>
</evidence>
<evidence type="ECO:0000256" key="6">
    <source>
        <dbReference type="ARBA" id="ARBA00022692"/>
    </source>
</evidence>
<organism evidence="16">
    <name type="scientific">Menopon gallinae</name>
    <name type="common">poultry shaft louse</name>
    <dbReference type="NCBI Taxonomy" id="328185"/>
    <lineage>
        <taxon>Eukaryota</taxon>
        <taxon>Metazoa</taxon>
        <taxon>Ecdysozoa</taxon>
        <taxon>Arthropoda</taxon>
        <taxon>Hexapoda</taxon>
        <taxon>Insecta</taxon>
        <taxon>Pterygota</taxon>
        <taxon>Neoptera</taxon>
        <taxon>Paraneoptera</taxon>
        <taxon>Psocodea</taxon>
        <taxon>Troctomorpha</taxon>
        <taxon>Phthiraptera</taxon>
        <taxon>Amblycera</taxon>
        <taxon>Menoponidae</taxon>
        <taxon>Menopon</taxon>
    </lineage>
</organism>
<dbReference type="SUPFAM" id="SSF81333">
    <property type="entry name" value="F1F0 ATP synthase subunit C"/>
    <property type="match status" value="1"/>
</dbReference>
<protein>
    <recommendedName>
        <fullName evidence="13">ATPase protein 9</fullName>
    </recommendedName>
    <alternativeName>
        <fullName evidence="12">ATPase subunit c</fullName>
    </alternativeName>
</protein>
<dbReference type="Pfam" id="PF00137">
    <property type="entry name" value="ATP-synt_C"/>
    <property type="match status" value="1"/>
</dbReference>
<sequence length="81" mass="8381">MDFETAKIIASALKYVAAGLGVIALSGVGTGVGSIFASFINEVSRNPGAKKQLFTYALIGLALTEAIGLYALVIVFIILFA</sequence>
<keyword evidence="5" id="KW-0138">CF(0)</keyword>
<feature type="transmembrane region" description="Helical" evidence="14">
    <location>
        <begin position="53"/>
        <end position="80"/>
    </location>
</feature>
<evidence type="ECO:0000256" key="13">
    <source>
        <dbReference type="ARBA" id="ARBA00033111"/>
    </source>
</evidence>
<evidence type="ECO:0000256" key="8">
    <source>
        <dbReference type="ARBA" id="ARBA00022989"/>
    </source>
</evidence>
<evidence type="ECO:0000256" key="10">
    <source>
        <dbReference type="ARBA" id="ARBA00023121"/>
    </source>
</evidence>
<evidence type="ECO:0000256" key="4">
    <source>
        <dbReference type="ARBA" id="ARBA00022448"/>
    </source>
</evidence>
<comment type="similarity">
    <text evidence="3 14">Belongs to the ATPase C chain family.</text>
</comment>
<evidence type="ECO:0000256" key="5">
    <source>
        <dbReference type="ARBA" id="ARBA00022547"/>
    </source>
</evidence>
<keyword evidence="9 14" id="KW-0406">Ion transport</keyword>
<keyword evidence="11 14" id="KW-0472">Membrane</keyword>
<dbReference type="GO" id="GO:0008289">
    <property type="term" value="F:lipid binding"/>
    <property type="evidence" value="ECO:0007669"/>
    <property type="project" value="UniProtKB-KW"/>
</dbReference>
<evidence type="ECO:0000256" key="9">
    <source>
        <dbReference type="ARBA" id="ARBA00023065"/>
    </source>
</evidence>
<comment type="subcellular location">
    <subcellularLocation>
        <location evidence="1">Membrane</location>
        <topology evidence="1">Multi-pass membrane protein</topology>
    </subcellularLocation>
    <subcellularLocation>
        <location evidence="2">Mitochondrion</location>
    </subcellularLocation>
</comment>
<name>A0AAW2H5T4_9NEOP</name>
<dbReference type="InterPro" id="IPR035921">
    <property type="entry name" value="F/V-ATP_Csub_sf"/>
</dbReference>
<gene>
    <name evidence="16" type="ORF">PYX00_011075</name>
</gene>
<dbReference type="PROSITE" id="PS00605">
    <property type="entry name" value="ATPASE_C"/>
    <property type="match status" value="1"/>
</dbReference>
<keyword evidence="4 14" id="KW-0813">Transport</keyword>
<evidence type="ECO:0000256" key="12">
    <source>
        <dbReference type="ARBA" id="ARBA00029852"/>
    </source>
</evidence>
<evidence type="ECO:0000259" key="15">
    <source>
        <dbReference type="Pfam" id="PF00137"/>
    </source>
</evidence>
<evidence type="ECO:0000256" key="11">
    <source>
        <dbReference type="ARBA" id="ARBA00023136"/>
    </source>
</evidence>
<keyword evidence="8 14" id="KW-1133">Transmembrane helix</keyword>
<dbReference type="CDD" id="cd18182">
    <property type="entry name" value="ATP-synt_Fo_c_ATP5G3"/>
    <property type="match status" value="1"/>
</dbReference>
<feature type="transmembrane region" description="Helical" evidence="14">
    <location>
        <begin position="15"/>
        <end position="41"/>
    </location>
</feature>
<evidence type="ECO:0000313" key="16">
    <source>
        <dbReference type="EMBL" id="KAL0263777.1"/>
    </source>
</evidence>
<dbReference type="GO" id="GO:0005739">
    <property type="term" value="C:mitochondrion"/>
    <property type="evidence" value="ECO:0007669"/>
    <property type="project" value="UniProtKB-SubCell"/>
</dbReference>
<dbReference type="PANTHER" id="PTHR10031:SF0">
    <property type="entry name" value="ATPASE PROTEIN 9"/>
    <property type="match status" value="1"/>
</dbReference>
<dbReference type="GO" id="GO:0015986">
    <property type="term" value="P:proton motive force-driven ATP synthesis"/>
    <property type="evidence" value="ECO:0007669"/>
    <property type="project" value="InterPro"/>
</dbReference>
<dbReference type="InterPro" id="IPR000454">
    <property type="entry name" value="ATP_synth_F0_csu"/>
</dbReference>
<dbReference type="PRINTS" id="PR00124">
    <property type="entry name" value="ATPASEC"/>
</dbReference>
<dbReference type="GO" id="GO:0015078">
    <property type="term" value="F:proton transmembrane transporter activity"/>
    <property type="evidence" value="ECO:0007669"/>
    <property type="project" value="InterPro"/>
</dbReference>
<evidence type="ECO:0000256" key="3">
    <source>
        <dbReference type="ARBA" id="ARBA00006704"/>
    </source>
</evidence>
<evidence type="ECO:0000256" key="1">
    <source>
        <dbReference type="ARBA" id="ARBA00004141"/>
    </source>
</evidence>
<keyword evidence="10 14" id="KW-0446">Lipid-binding</keyword>
<dbReference type="EMBL" id="JARGDH010000093">
    <property type="protein sequence ID" value="KAL0263777.1"/>
    <property type="molecule type" value="Genomic_DNA"/>
</dbReference>
<dbReference type="FunFam" id="1.20.20.10:FF:000008">
    <property type="entry name" value="ATPase subunit 9 homolog"/>
    <property type="match status" value="1"/>
</dbReference>
<dbReference type="PANTHER" id="PTHR10031">
    <property type="entry name" value="ATP SYNTHASE LIPID-BINDING PROTEIN, MITOCHONDRIAL"/>
    <property type="match status" value="1"/>
</dbReference>
<dbReference type="Gene3D" id="1.20.20.10">
    <property type="entry name" value="F1F0 ATP synthase subunit C"/>
    <property type="match status" value="1"/>
</dbReference>
<accession>A0AAW2H5T4</accession>
<dbReference type="GO" id="GO:0045259">
    <property type="term" value="C:proton-transporting ATP synthase complex"/>
    <property type="evidence" value="ECO:0007669"/>
    <property type="project" value="UniProtKB-KW"/>
</dbReference>
<feature type="domain" description="V-ATPase proteolipid subunit C-like" evidence="15">
    <location>
        <begin position="17"/>
        <end position="78"/>
    </location>
</feature>
<dbReference type="InterPro" id="IPR002379">
    <property type="entry name" value="ATPase_proteolipid_c-like_dom"/>
</dbReference>
<keyword evidence="7 14" id="KW-0375">Hydrogen ion transport</keyword>
<dbReference type="GO" id="GO:0033177">
    <property type="term" value="C:proton-transporting two-sector ATPase complex, proton-transporting domain"/>
    <property type="evidence" value="ECO:0007669"/>
    <property type="project" value="InterPro"/>
</dbReference>
<dbReference type="AlphaFoldDB" id="A0AAW2H5T4"/>
<evidence type="ECO:0000256" key="14">
    <source>
        <dbReference type="RuleBase" id="RU004221"/>
    </source>
</evidence>